<organism evidence="1 2">
    <name type="scientific">Zymoseptoria tritici ST99CH_1A5</name>
    <dbReference type="NCBI Taxonomy" id="1276529"/>
    <lineage>
        <taxon>Eukaryota</taxon>
        <taxon>Fungi</taxon>
        <taxon>Dikarya</taxon>
        <taxon>Ascomycota</taxon>
        <taxon>Pezizomycotina</taxon>
        <taxon>Dothideomycetes</taxon>
        <taxon>Dothideomycetidae</taxon>
        <taxon>Mycosphaerellales</taxon>
        <taxon>Mycosphaerellaceae</taxon>
        <taxon>Zymoseptoria</taxon>
    </lineage>
</organism>
<dbReference type="Proteomes" id="UP000215453">
    <property type="component" value="Chromosome 8"/>
</dbReference>
<name>A0A1Y6LSA6_ZYMTR</name>
<dbReference type="AlphaFoldDB" id="A0A1Y6LSA6"/>
<evidence type="ECO:0000313" key="2">
    <source>
        <dbReference type="Proteomes" id="UP000215453"/>
    </source>
</evidence>
<accession>A0A1Y6LSA6</accession>
<dbReference type="EMBL" id="LT882683">
    <property type="protein sequence ID" value="SMY27245.1"/>
    <property type="molecule type" value="Genomic_DNA"/>
</dbReference>
<reference evidence="1 2" key="1">
    <citation type="submission" date="2016-10" db="EMBL/GenBank/DDBJ databases">
        <authorList>
            <person name="Varghese N."/>
        </authorList>
    </citation>
    <scope>NUCLEOTIDE SEQUENCE [LARGE SCALE GENOMIC DNA]</scope>
</reference>
<proteinExistence type="predicted"/>
<evidence type="ECO:0000313" key="1">
    <source>
        <dbReference type="EMBL" id="SMY27245.1"/>
    </source>
</evidence>
<sequence>MWLRLLLSLSRAPSRVVLLRSLAAGLLTSTVVVCGTTRSAIKGAVAFAYLIGARTAAVSYARAIESPSQLQRTAMVDAFDRRRIVAQQFDR</sequence>
<gene>
    <name evidence="1" type="ORF">ZT1A5_G8689</name>
</gene>
<protein>
    <submittedName>
        <fullName evidence="1">Uncharacterized protein</fullName>
    </submittedName>
</protein>